<proteinExistence type="predicted"/>
<evidence type="ECO:0000313" key="2">
    <source>
        <dbReference type="Proteomes" id="UP000198677"/>
    </source>
</evidence>
<organism evidence="1 2">
    <name type="scientific">Rhodococcus maanshanensis</name>
    <dbReference type="NCBI Taxonomy" id="183556"/>
    <lineage>
        <taxon>Bacteria</taxon>
        <taxon>Bacillati</taxon>
        <taxon>Actinomycetota</taxon>
        <taxon>Actinomycetes</taxon>
        <taxon>Mycobacteriales</taxon>
        <taxon>Nocardiaceae</taxon>
        <taxon>Rhodococcus</taxon>
    </lineage>
</organism>
<dbReference type="EMBL" id="FOAW01000016">
    <property type="protein sequence ID" value="SEL87363.1"/>
    <property type="molecule type" value="Genomic_DNA"/>
</dbReference>
<sequence length="32" mass="3290">MGSVGIDFNLAFDAFLKWLKVTFGLGGGAGIS</sequence>
<name>A0A1H7TRT4_9NOCA</name>
<dbReference type="Proteomes" id="UP000198677">
    <property type="component" value="Unassembled WGS sequence"/>
</dbReference>
<evidence type="ECO:0000313" key="1">
    <source>
        <dbReference type="EMBL" id="SEL87363.1"/>
    </source>
</evidence>
<keyword evidence="2" id="KW-1185">Reference proteome</keyword>
<reference evidence="2" key="1">
    <citation type="submission" date="2016-10" db="EMBL/GenBank/DDBJ databases">
        <authorList>
            <person name="Varghese N."/>
            <person name="Submissions S."/>
        </authorList>
    </citation>
    <scope>NUCLEOTIDE SEQUENCE [LARGE SCALE GENOMIC DNA]</scope>
    <source>
        <strain evidence="2">DSM 44675</strain>
    </source>
</reference>
<dbReference type="AlphaFoldDB" id="A0A1H7TRT4"/>
<protein>
    <submittedName>
        <fullName evidence="1">Uncharacterized protein</fullName>
    </submittedName>
</protein>
<gene>
    <name evidence="1" type="ORF">SAMN05444583_11674</name>
</gene>
<accession>A0A1H7TRT4</accession>